<reference evidence="11" key="3">
    <citation type="submission" date="2023-05" db="EMBL/GenBank/DDBJ databases">
        <authorList>
            <person name="Smith C.H."/>
        </authorList>
    </citation>
    <scope>NUCLEOTIDE SEQUENCE</scope>
    <source>
        <strain evidence="11">CHS0354</strain>
        <tissue evidence="11">Mantle</tissue>
    </source>
</reference>
<gene>
    <name evidence="11" type="ORF">CHS0354_026427</name>
</gene>
<feature type="chain" id="PRO_5041988833" description="Reelin domain-containing protein" evidence="9">
    <location>
        <begin position="22"/>
        <end position="241"/>
    </location>
</feature>
<dbReference type="PROSITE" id="PS51019">
    <property type="entry name" value="REELIN"/>
    <property type="match status" value="1"/>
</dbReference>
<name>A0AAE0RQK0_9BIVA</name>
<protein>
    <recommendedName>
        <fullName evidence="10">Reelin domain-containing protein</fullName>
    </recommendedName>
</protein>
<comment type="caution">
    <text evidence="11">The sequence shown here is derived from an EMBL/GenBank/DDBJ whole genome shotgun (WGS) entry which is preliminary data.</text>
</comment>
<dbReference type="CDD" id="cd08544">
    <property type="entry name" value="Reeler"/>
    <property type="match status" value="1"/>
</dbReference>
<evidence type="ECO:0000256" key="1">
    <source>
        <dbReference type="ARBA" id="ARBA00004613"/>
    </source>
</evidence>
<dbReference type="GO" id="GO:0042742">
    <property type="term" value="P:defense response to bacterium"/>
    <property type="evidence" value="ECO:0007669"/>
    <property type="project" value="UniProtKB-KW"/>
</dbReference>
<reference evidence="11" key="1">
    <citation type="journal article" date="2021" name="Genome Biol. Evol.">
        <title>A High-Quality Reference Genome for a Parasitic Bivalve with Doubly Uniparental Inheritance (Bivalvia: Unionida).</title>
        <authorList>
            <person name="Smith C.H."/>
        </authorList>
    </citation>
    <scope>NUCLEOTIDE SEQUENCE</scope>
    <source>
        <strain evidence="11">CHS0354</strain>
    </source>
</reference>
<accession>A0AAE0RQK0</accession>
<keyword evidence="8" id="KW-0044">Antibiotic</keyword>
<organism evidence="11 12">
    <name type="scientific">Potamilus streckersoni</name>
    <dbReference type="NCBI Taxonomy" id="2493646"/>
    <lineage>
        <taxon>Eukaryota</taxon>
        <taxon>Metazoa</taxon>
        <taxon>Spiralia</taxon>
        <taxon>Lophotrochozoa</taxon>
        <taxon>Mollusca</taxon>
        <taxon>Bivalvia</taxon>
        <taxon>Autobranchia</taxon>
        <taxon>Heteroconchia</taxon>
        <taxon>Palaeoheterodonta</taxon>
        <taxon>Unionida</taxon>
        <taxon>Unionoidea</taxon>
        <taxon>Unionidae</taxon>
        <taxon>Ambleminae</taxon>
        <taxon>Lampsilini</taxon>
        <taxon>Potamilus</taxon>
    </lineage>
</organism>
<proteinExistence type="inferred from homology"/>
<keyword evidence="3" id="KW-0964">Secreted</keyword>
<sequence>MLADLSIALVFLFASLEMTTSFPSGPPNTTVVCKEMFPVGHGVDAQMSNPPYKIFLSQNIYTPLEKIQVTVQAERGYFIRGLFLQARLADCSGDHKDVPIGTFFLKPDERYLKTVSCLNRRYSTVSHLSNTPLDHAVFDWYAPDPHTGHIYFRATVVKQRRTFWTNVMSEFVRDIGSHAHPEYCPVRHLIDNDRELSTAKTPIDGKTQSPEKIKSGKAAVHPHILFVNFLLIVYVIQNHCL</sequence>
<evidence type="ECO:0000313" key="11">
    <source>
        <dbReference type="EMBL" id="KAK3577480.1"/>
    </source>
</evidence>
<evidence type="ECO:0000256" key="8">
    <source>
        <dbReference type="ARBA" id="ARBA00023022"/>
    </source>
</evidence>
<dbReference type="InterPro" id="IPR002861">
    <property type="entry name" value="Reeler_dom"/>
</dbReference>
<evidence type="ECO:0000256" key="3">
    <source>
        <dbReference type="ARBA" id="ARBA00022525"/>
    </source>
</evidence>
<evidence type="ECO:0000256" key="7">
    <source>
        <dbReference type="ARBA" id="ARBA00022859"/>
    </source>
</evidence>
<dbReference type="PANTHER" id="PTHR45828">
    <property type="entry name" value="CYTOCHROME B561/FERRIC REDUCTASE TRANSMEMBRANE"/>
    <property type="match status" value="1"/>
</dbReference>
<comment type="subcellular location">
    <subcellularLocation>
        <location evidence="1">Secreted</location>
    </subcellularLocation>
</comment>
<evidence type="ECO:0000256" key="4">
    <source>
        <dbReference type="ARBA" id="ARBA00022529"/>
    </source>
</evidence>
<dbReference type="Proteomes" id="UP001195483">
    <property type="component" value="Unassembled WGS sequence"/>
</dbReference>
<feature type="domain" description="Reelin" evidence="10">
    <location>
        <begin position="16"/>
        <end position="189"/>
    </location>
</feature>
<reference evidence="11" key="2">
    <citation type="journal article" date="2021" name="Genome Biol. Evol.">
        <title>Developing a high-quality reference genome for a parasitic bivalve with doubly uniparental inheritance (Bivalvia: Unionida).</title>
        <authorList>
            <person name="Smith C.H."/>
        </authorList>
    </citation>
    <scope>NUCLEOTIDE SEQUENCE</scope>
    <source>
        <strain evidence="11">CHS0354</strain>
        <tissue evidence="11">Mantle</tissue>
    </source>
</reference>
<dbReference type="Gene3D" id="2.60.40.4060">
    <property type="entry name" value="Reeler domain"/>
    <property type="match status" value="1"/>
</dbReference>
<dbReference type="InterPro" id="IPR051237">
    <property type="entry name" value="Ferric-chelate_Red/DefProt"/>
</dbReference>
<keyword evidence="5" id="KW-0399">Innate immunity</keyword>
<keyword evidence="7" id="KW-0391">Immunity</keyword>
<dbReference type="GO" id="GO:0045087">
    <property type="term" value="P:innate immune response"/>
    <property type="evidence" value="ECO:0007669"/>
    <property type="project" value="UniProtKB-KW"/>
</dbReference>
<dbReference type="AlphaFoldDB" id="A0AAE0RQK0"/>
<dbReference type="GO" id="GO:0016020">
    <property type="term" value="C:membrane"/>
    <property type="evidence" value="ECO:0007669"/>
    <property type="project" value="TreeGrafter"/>
</dbReference>
<feature type="signal peptide" evidence="9">
    <location>
        <begin position="1"/>
        <end position="21"/>
    </location>
</feature>
<dbReference type="GO" id="GO:0005576">
    <property type="term" value="C:extracellular region"/>
    <property type="evidence" value="ECO:0007669"/>
    <property type="project" value="UniProtKB-SubCell"/>
</dbReference>
<evidence type="ECO:0000256" key="5">
    <source>
        <dbReference type="ARBA" id="ARBA00022588"/>
    </source>
</evidence>
<keyword evidence="6 9" id="KW-0732">Signal</keyword>
<keyword evidence="12" id="KW-1185">Reference proteome</keyword>
<evidence type="ECO:0000313" key="12">
    <source>
        <dbReference type="Proteomes" id="UP001195483"/>
    </source>
</evidence>
<dbReference type="Pfam" id="PF02014">
    <property type="entry name" value="Reeler"/>
    <property type="match status" value="1"/>
</dbReference>
<evidence type="ECO:0000259" key="10">
    <source>
        <dbReference type="PROSITE" id="PS51019"/>
    </source>
</evidence>
<evidence type="ECO:0000256" key="6">
    <source>
        <dbReference type="ARBA" id="ARBA00022729"/>
    </source>
</evidence>
<dbReference type="EMBL" id="JAEAOA010001578">
    <property type="protein sequence ID" value="KAK3577480.1"/>
    <property type="molecule type" value="Genomic_DNA"/>
</dbReference>
<keyword evidence="4" id="KW-0929">Antimicrobial</keyword>
<evidence type="ECO:0000256" key="2">
    <source>
        <dbReference type="ARBA" id="ARBA00008501"/>
    </source>
</evidence>
<comment type="similarity">
    <text evidence="2">Belongs to the insect defense protein family.</text>
</comment>
<dbReference type="PANTHER" id="PTHR45828:SF9">
    <property type="entry name" value="CELL WALL INTEGRITY AND STRESS RESPONSE COMPONENT 4-LIKE-RELATED"/>
    <property type="match status" value="1"/>
</dbReference>
<evidence type="ECO:0000256" key="9">
    <source>
        <dbReference type="SAM" id="SignalP"/>
    </source>
</evidence>
<dbReference type="InterPro" id="IPR042307">
    <property type="entry name" value="Reeler_sf"/>
</dbReference>